<comment type="caution">
    <text evidence="2">The sequence shown here is derived from an EMBL/GenBank/DDBJ whole genome shotgun (WGS) entry which is preliminary data.</text>
</comment>
<dbReference type="RefSeq" id="WP_254082516.1">
    <property type="nucleotide sequence ID" value="NZ_JAHESE010000001.1"/>
</dbReference>
<keyword evidence="1" id="KW-0472">Membrane</keyword>
<keyword evidence="1" id="KW-1133">Transmembrane helix</keyword>
<dbReference type="InterPro" id="IPR021314">
    <property type="entry name" value="DUF2911"/>
</dbReference>
<keyword evidence="3" id="KW-1185">Reference proteome</keyword>
<feature type="transmembrane region" description="Helical" evidence="1">
    <location>
        <begin position="6"/>
        <end position="26"/>
    </location>
</feature>
<gene>
    <name evidence="2" type="ORF">KK062_01795</name>
</gene>
<evidence type="ECO:0000313" key="2">
    <source>
        <dbReference type="EMBL" id="MBT1706934.1"/>
    </source>
</evidence>
<name>A0AAP2GN96_9BACT</name>
<dbReference type="Pfam" id="PF11138">
    <property type="entry name" value="DUF2911"/>
    <property type="match status" value="1"/>
</dbReference>
<proteinExistence type="predicted"/>
<evidence type="ECO:0000256" key="1">
    <source>
        <dbReference type="SAM" id="Phobius"/>
    </source>
</evidence>
<accession>A0AAP2GN96</accession>
<protein>
    <submittedName>
        <fullName evidence="2">DUF2911 domain-containing protein</fullName>
    </submittedName>
</protein>
<evidence type="ECO:0000313" key="3">
    <source>
        <dbReference type="Proteomes" id="UP001319080"/>
    </source>
</evidence>
<dbReference type="AlphaFoldDB" id="A0AAP2GN96"/>
<reference evidence="2 3" key="1">
    <citation type="submission" date="2021-05" db="EMBL/GenBank/DDBJ databases">
        <title>A Polyphasic approach of four new species of the genus Ohtaekwangia: Ohtaekwangia histidinii sp. nov., Ohtaekwangia cretensis sp. nov., Ohtaekwangia indiensis sp. nov., Ohtaekwangia reichenbachii sp. nov. from diverse environment.</title>
        <authorList>
            <person name="Octaviana S."/>
        </authorList>
    </citation>
    <scope>NUCLEOTIDE SEQUENCE [LARGE SCALE GENOMIC DNA]</scope>
    <source>
        <strain evidence="2 3">PWU5</strain>
    </source>
</reference>
<dbReference type="Proteomes" id="UP001319080">
    <property type="component" value="Unassembled WGS sequence"/>
</dbReference>
<organism evidence="2 3">
    <name type="scientific">Dawidia cretensis</name>
    <dbReference type="NCBI Taxonomy" id="2782350"/>
    <lineage>
        <taxon>Bacteria</taxon>
        <taxon>Pseudomonadati</taxon>
        <taxon>Bacteroidota</taxon>
        <taxon>Cytophagia</taxon>
        <taxon>Cytophagales</taxon>
        <taxon>Chryseotaleaceae</taxon>
        <taxon>Dawidia</taxon>
    </lineage>
</organism>
<dbReference type="EMBL" id="JAHESE010000001">
    <property type="protein sequence ID" value="MBT1706934.1"/>
    <property type="molecule type" value="Genomic_DNA"/>
</dbReference>
<sequence>MKKFLIISGLAVAVLIILGWATMYYMKKQTKSFSPEEEVVFSQNKLTVNVLYNRPFKKGRVIYGGLVPYGKVWRTGANEATTFQTSQDLKFDGKTLRKGRYSLWTIPGEDTWTIIFNSEYGQWGVSSDGEANRSPDRDVLQVQVHPVLQDREFEQFTIAFEKLGEEVEMVLMWDKTLVAVPFTY</sequence>
<keyword evidence="1" id="KW-0812">Transmembrane</keyword>